<dbReference type="InterPro" id="IPR050378">
    <property type="entry name" value="Metallo-dep_Hydrolases_sf"/>
</dbReference>
<dbReference type="SUPFAM" id="SSF51556">
    <property type="entry name" value="Metallo-dependent hydrolases"/>
    <property type="match status" value="1"/>
</dbReference>
<name>A0A447UIY3_CITKO</name>
<dbReference type="AlphaFoldDB" id="A0A447UIY3"/>
<proteinExistence type="predicted"/>
<evidence type="ECO:0000313" key="1">
    <source>
        <dbReference type="EMBL" id="VEB87314.1"/>
    </source>
</evidence>
<protein>
    <submittedName>
        <fullName evidence="1">Isoaspartyl dipeptidase</fullName>
        <ecNumber evidence="1">3.4.19.-</ecNumber>
    </submittedName>
</protein>
<accession>A0A447UIY3</accession>
<dbReference type="SUPFAM" id="SSF51338">
    <property type="entry name" value="Composite domain of metallo-dependent hydrolases"/>
    <property type="match status" value="1"/>
</dbReference>
<reference evidence="1 2" key="1">
    <citation type="submission" date="2018-12" db="EMBL/GenBank/DDBJ databases">
        <authorList>
            <consortium name="Pathogen Informatics"/>
        </authorList>
    </citation>
    <scope>NUCLEOTIDE SEQUENCE [LARGE SCALE GENOMIC DNA]</scope>
    <source>
        <strain evidence="1 2">NCTC11075</strain>
    </source>
</reference>
<gene>
    <name evidence="1" type="primary">iadA_2</name>
    <name evidence="1" type="ORF">NCTC11075_01434</name>
</gene>
<dbReference type="InterPro" id="IPR032466">
    <property type="entry name" value="Metal_Hydrolase"/>
</dbReference>
<dbReference type="Gene3D" id="3.20.20.140">
    <property type="entry name" value="Metal-dependent hydrolases"/>
    <property type="match status" value="1"/>
</dbReference>
<dbReference type="InterPro" id="IPR011059">
    <property type="entry name" value="Metal-dep_hydrolase_composite"/>
</dbReference>
<organism evidence="1 2">
    <name type="scientific">Citrobacter koseri</name>
    <name type="common">Citrobacter diversus</name>
    <dbReference type="NCBI Taxonomy" id="545"/>
    <lineage>
        <taxon>Bacteria</taxon>
        <taxon>Pseudomonadati</taxon>
        <taxon>Pseudomonadota</taxon>
        <taxon>Gammaproteobacteria</taxon>
        <taxon>Enterobacterales</taxon>
        <taxon>Enterobacteriaceae</taxon>
        <taxon>Citrobacter</taxon>
    </lineage>
</organism>
<dbReference type="PANTHER" id="PTHR11647">
    <property type="entry name" value="HYDRANTOINASE/DIHYDROPYRIMIDINASE FAMILY MEMBER"/>
    <property type="match status" value="1"/>
</dbReference>
<dbReference type="Gene3D" id="2.30.40.10">
    <property type="entry name" value="Urease, subunit C, domain 1"/>
    <property type="match status" value="1"/>
</dbReference>
<dbReference type="EMBL" id="LR134204">
    <property type="protein sequence ID" value="VEB87314.1"/>
    <property type="molecule type" value="Genomic_DNA"/>
</dbReference>
<keyword evidence="1" id="KW-0378">Hydrolase</keyword>
<evidence type="ECO:0000313" key="2">
    <source>
        <dbReference type="Proteomes" id="UP000270272"/>
    </source>
</evidence>
<dbReference type="PANTHER" id="PTHR11647:SF1">
    <property type="entry name" value="COLLAPSIN RESPONSE MEDIATOR PROTEIN"/>
    <property type="match status" value="1"/>
</dbReference>
<dbReference type="EC" id="3.4.19.-" evidence="1"/>
<dbReference type="GO" id="GO:0016810">
    <property type="term" value="F:hydrolase activity, acting on carbon-nitrogen (but not peptide) bonds"/>
    <property type="evidence" value="ECO:0007669"/>
    <property type="project" value="InterPro"/>
</dbReference>
<sequence length="131" mass="14222">MDCSILNLTLFQRGHVYAPDDLGQQDILVANGKIVAIAPTIAAKDFPGCQQVDLYGDIVCPGFIDQHVHLIGGGGEAGPHTRTPEVRLSRLVEAGITSVSGCWERTASPVILNLCWRKRARWNMKESAHGC</sequence>
<dbReference type="Proteomes" id="UP000270272">
    <property type="component" value="Chromosome"/>
</dbReference>